<name>A0ABM7MME7_9BURK</name>
<keyword evidence="5" id="KW-1185">Reference proteome</keyword>
<organism evidence="4 5">
    <name type="scientific">Rhodoferax lithotrophicus</name>
    <dbReference type="NCBI Taxonomy" id="2798804"/>
    <lineage>
        <taxon>Bacteria</taxon>
        <taxon>Pseudomonadati</taxon>
        <taxon>Pseudomonadota</taxon>
        <taxon>Betaproteobacteria</taxon>
        <taxon>Burkholderiales</taxon>
        <taxon>Comamonadaceae</taxon>
        <taxon>Rhodoferax</taxon>
    </lineage>
</organism>
<protein>
    <submittedName>
        <fullName evidence="4">3 beta-hydroxysteroid dehydrogenase/delta 5--&gt;4-isomerase</fullName>
    </submittedName>
</protein>
<dbReference type="Pfam" id="PF01370">
    <property type="entry name" value="Epimerase"/>
    <property type="match status" value="1"/>
</dbReference>
<dbReference type="EMBL" id="AP024238">
    <property type="protein sequence ID" value="BCO27344.1"/>
    <property type="molecule type" value="Genomic_DNA"/>
</dbReference>
<evidence type="ECO:0000259" key="3">
    <source>
        <dbReference type="Pfam" id="PF01370"/>
    </source>
</evidence>
<dbReference type="InterPro" id="IPR036291">
    <property type="entry name" value="NAD(P)-bd_dom_sf"/>
</dbReference>
<reference evidence="4 5" key="1">
    <citation type="journal article" date="2021" name="Microbiol. Spectr.">
        <title>A Single Bacterium Capable of Oxidation and Reduction of Iron at Circumneutral pH.</title>
        <authorList>
            <person name="Kato S."/>
            <person name="Ohkuma M."/>
        </authorList>
    </citation>
    <scope>NUCLEOTIDE SEQUENCE [LARGE SCALE GENOMIC DNA]</scope>
    <source>
        <strain evidence="4 5">MIZ03</strain>
    </source>
</reference>
<dbReference type="Proteomes" id="UP000824366">
    <property type="component" value="Chromosome"/>
</dbReference>
<dbReference type="PANTHER" id="PTHR43000">
    <property type="entry name" value="DTDP-D-GLUCOSE 4,6-DEHYDRATASE-RELATED"/>
    <property type="match status" value="1"/>
</dbReference>
<feature type="domain" description="NAD-dependent epimerase/dehydratase" evidence="3">
    <location>
        <begin position="7"/>
        <end position="230"/>
    </location>
</feature>
<evidence type="ECO:0000256" key="2">
    <source>
        <dbReference type="ARBA" id="ARBA00007637"/>
    </source>
</evidence>
<sequence length="336" mass="38853">MNNKERVLITGASGFIGTNLVDALERQNYIICNFDKAKPNKKNHDKFWFQGNLLKITDIEKAFHDFKPSVVIHLAARTDTLSDKLDDYIDNTLGSENLINCLKKTEGLNRIIITSTQYVYKSEKKPLPTRDDEYMHYTQYGQSKVITEQLTREANLNCCWTIVRPANIWGPWHLRYPIELWKIIDKGLYIHPCNSPVLRTYGYVNNVVHQIVKIIQADVTKVNRQTYYLGDIEIDSYVWLNSISRNLTGKSLRRVPSILFTIPAFIGDLLRKVGIPSPLYTARFKNMIENYPAPTAKTVSEFGVANSNLDENVRETIHWIKTDGKDLFEYWKNKSV</sequence>
<comment type="pathway">
    <text evidence="1">Bacterial outer membrane biogenesis; LPS O-antigen biosynthesis.</text>
</comment>
<evidence type="ECO:0000313" key="5">
    <source>
        <dbReference type="Proteomes" id="UP000824366"/>
    </source>
</evidence>
<dbReference type="SUPFAM" id="SSF51735">
    <property type="entry name" value="NAD(P)-binding Rossmann-fold domains"/>
    <property type="match status" value="1"/>
</dbReference>
<gene>
    <name evidence="4" type="ORF">MIZ03_2232</name>
</gene>
<evidence type="ECO:0000256" key="1">
    <source>
        <dbReference type="ARBA" id="ARBA00005125"/>
    </source>
</evidence>
<dbReference type="RefSeq" id="WP_223912185.1">
    <property type="nucleotide sequence ID" value="NZ_AP024238.1"/>
</dbReference>
<proteinExistence type="inferred from homology"/>
<dbReference type="InterPro" id="IPR001509">
    <property type="entry name" value="Epimerase_deHydtase"/>
</dbReference>
<evidence type="ECO:0000313" key="4">
    <source>
        <dbReference type="EMBL" id="BCO27344.1"/>
    </source>
</evidence>
<dbReference type="Gene3D" id="3.40.50.720">
    <property type="entry name" value="NAD(P)-binding Rossmann-like Domain"/>
    <property type="match status" value="1"/>
</dbReference>
<comment type="similarity">
    <text evidence="2">Belongs to the NAD(P)-dependent epimerase/dehydratase family.</text>
</comment>
<accession>A0ABM7MME7</accession>